<name>A0A4R3JZR7_9FIRM</name>
<evidence type="ECO:0000256" key="4">
    <source>
        <dbReference type="SAM" id="Coils"/>
    </source>
</evidence>
<evidence type="ECO:0000256" key="3">
    <source>
        <dbReference type="ARBA" id="ARBA00023163"/>
    </source>
</evidence>
<dbReference type="SMART" id="SM00422">
    <property type="entry name" value="HTH_MERR"/>
    <property type="match status" value="1"/>
</dbReference>
<dbReference type="OrthoDB" id="9773308at2"/>
<dbReference type="InterPro" id="IPR009061">
    <property type="entry name" value="DNA-bd_dom_put_sf"/>
</dbReference>
<reference evidence="6 7" key="1">
    <citation type="submission" date="2019-03" db="EMBL/GenBank/DDBJ databases">
        <title>Genomic Encyclopedia of Type Strains, Phase IV (KMG-IV): sequencing the most valuable type-strain genomes for metagenomic binning, comparative biology and taxonomic classification.</title>
        <authorList>
            <person name="Goeker M."/>
        </authorList>
    </citation>
    <scope>NUCLEOTIDE SEQUENCE [LARGE SCALE GENOMIC DNA]</scope>
    <source>
        <strain evidence="6 7">DSM 29489</strain>
    </source>
</reference>
<dbReference type="GO" id="GO:0003700">
    <property type="term" value="F:DNA-binding transcription factor activity"/>
    <property type="evidence" value="ECO:0007669"/>
    <property type="project" value="InterPro"/>
</dbReference>
<keyword evidence="4" id="KW-0175">Coiled coil</keyword>
<dbReference type="EMBL" id="SLZZ01000035">
    <property type="protein sequence ID" value="TCS74711.1"/>
    <property type="molecule type" value="Genomic_DNA"/>
</dbReference>
<dbReference type="GO" id="GO:0003677">
    <property type="term" value="F:DNA binding"/>
    <property type="evidence" value="ECO:0007669"/>
    <property type="project" value="UniProtKB-KW"/>
</dbReference>
<dbReference type="PANTHER" id="PTHR30204">
    <property type="entry name" value="REDOX-CYCLING DRUG-SENSING TRANSCRIPTIONAL ACTIVATOR SOXR"/>
    <property type="match status" value="1"/>
</dbReference>
<keyword evidence="2 6" id="KW-0238">DNA-binding</keyword>
<dbReference type="PROSITE" id="PS50937">
    <property type="entry name" value="HTH_MERR_2"/>
    <property type="match status" value="1"/>
</dbReference>
<dbReference type="Gene3D" id="1.10.1660.10">
    <property type="match status" value="1"/>
</dbReference>
<evidence type="ECO:0000313" key="6">
    <source>
        <dbReference type="EMBL" id="TCS74711.1"/>
    </source>
</evidence>
<organism evidence="6 7">
    <name type="scientific">Muricomes intestini</name>
    <dbReference type="NCBI Taxonomy" id="1796634"/>
    <lineage>
        <taxon>Bacteria</taxon>
        <taxon>Bacillati</taxon>
        <taxon>Bacillota</taxon>
        <taxon>Clostridia</taxon>
        <taxon>Lachnospirales</taxon>
        <taxon>Lachnospiraceae</taxon>
        <taxon>Muricomes</taxon>
    </lineage>
</organism>
<protein>
    <submittedName>
        <fullName evidence="6">DNA-binding transcriptional MerR regulator</fullName>
    </submittedName>
</protein>
<feature type="coiled-coil region" evidence="4">
    <location>
        <begin position="86"/>
        <end position="116"/>
    </location>
</feature>
<evidence type="ECO:0000313" key="7">
    <source>
        <dbReference type="Proteomes" id="UP000295726"/>
    </source>
</evidence>
<evidence type="ECO:0000256" key="1">
    <source>
        <dbReference type="ARBA" id="ARBA00023015"/>
    </source>
</evidence>
<evidence type="ECO:0000259" key="5">
    <source>
        <dbReference type="PROSITE" id="PS50937"/>
    </source>
</evidence>
<dbReference type="CDD" id="cd00592">
    <property type="entry name" value="HTH_MerR-like"/>
    <property type="match status" value="1"/>
</dbReference>
<evidence type="ECO:0000256" key="2">
    <source>
        <dbReference type="ARBA" id="ARBA00023125"/>
    </source>
</evidence>
<keyword evidence="7" id="KW-1185">Reference proteome</keyword>
<dbReference type="InterPro" id="IPR047057">
    <property type="entry name" value="MerR_fam"/>
</dbReference>
<accession>A0A4R3JZR7</accession>
<dbReference type="Proteomes" id="UP000295726">
    <property type="component" value="Unassembled WGS sequence"/>
</dbReference>
<keyword evidence="3" id="KW-0804">Transcription</keyword>
<proteinExistence type="predicted"/>
<keyword evidence="1" id="KW-0805">Transcription regulation</keyword>
<comment type="caution">
    <text evidence="6">The sequence shown here is derived from an EMBL/GenBank/DDBJ whole genome shotgun (WGS) entry which is preliminary data.</text>
</comment>
<dbReference type="InterPro" id="IPR000551">
    <property type="entry name" value="MerR-type_HTH_dom"/>
</dbReference>
<dbReference type="PANTHER" id="PTHR30204:SF94">
    <property type="entry name" value="HEAVY METAL-DEPENDENT TRANSCRIPTIONAL REGULATOR HI_0293-RELATED"/>
    <property type="match status" value="1"/>
</dbReference>
<dbReference type="AlphaFoldDB" id="A0A4R3JZR7"/>
<feature type="domain" description="HTH merR-type" evidence="5">
    <location>
        <begin position="4"/>
        <end position="73"/>
    </location>
</feature>
<dbReference type="SUPFAM" id="SSF46955">
    <property type="entry name" value="Putative DNA-binding domain"/>
    <property type="match status" value="1"/>
</dbReference>
<dbReference type="Pfam" id="PF13411">
    <property type="entry name" value="MerR_1"/>
    <property type="match status" value="1"/>
</dbReference>
<sequence length="251" mass="30118">MKKKYSIGDVSKLFQVAKSTLRYWDAENLIQLERNENNDYRVYTLRELLTILDITLYRKLNMPVKKLKEMYQWDVDAWEDVLCQEIQVVNEKIKSLREIKKNLQSRKDKLQQVEQLQKHSFTESEPDIDKIVFYQIDDSYLFNTYLQNPYNFIIYLSPDMDNSEFIPIYGMSVSAITESSNVIWEREENNKKYMQCLLRVTREEPYNTNLDEIRKNLEKQGYKTGAIIGRFLATAKELVCYDFYKVWVEII</sequence>
<gene>
    <name evidence="6" type="ORF">EDD59_13525</name>
</gene>
<dbReference type="RefSeq" id="WP_132383713.1">
    <property type="nucleotide sequence ID" value="NZ_SLZZ01000035.1"/>
</dbReference>